<dbReference type="Proteomes" id="UP001165064">
    <property type="component" value="Unassembled WGS sequence"/>
</dbReference>
<gene>
    <name evidence="1" type="ORF">Amon02_000187200</name>
</gene>
<accession>A0ACB5SVW9</accession>
<protein>
    <submittedName>
        <fullName evidence="1">Unnamed protein product</fullName>
    </submittedName>
</protein>
<reference evidence="1" key="1">
    <citation type="submission" date="2023-04" db="EMBL/GenBank/DDBJ databases">
        <title>Ambrosiozyma monospora NBRC 10751.</title>
        <authorList>
            <person name="Ichikawa N."/>
            <person name="Sato H."/>
            <person name="Tonouchi N."/>
        </authorList>
    </citation>
    <scope>NUCLEOTIDE SEQUENCE</scope>
    <source>
        <strain evidence="1">NBRC 10751</strain>
    </source>
</reference>
<proteinExistence type="predicted"/>
<dbReference type="EMBL" id="BSXS01001005">
    <property type="protein sequence ID" value="GME74730.1"/>
    <property type="molecule type" value="Genomic_DNA"/>
</dbReference>
<evidence type="ECO:0000313" key="1">
    <source>
        <dbReference type="EMBL" id="GME74730.1"/>
    </source>
</evidence>
<organism evidence="1 2">
    <name type="scientific">Ambrosiozyma monospora</name>
    <name type="common">Yeast</name>
    <name type="synonym">Endomycopsis monosporus</name>
    <dbReference type="NCBI Taxonomy" id="43982"/>
    <lineage>
        <taxon>Eukaryota</taxon>
        <taxon>Fungi</taxon>
        <taxon>Dikarya</taxon>
        <taxon>Ascomycota</taxon>
        <taxon>Saccharomycotina</taxon>
        <taxon>Pichiomycetes</taxon>
        <taxon>Pichiales</taxon>
        <taxon>Pichiaceae</taxon>
        <taxon>Ambrosiozyma</taxon>
    </lineage>
</organism>
<evidence type="ECO:0000313" key="2">
    <source>
        <dbReference type="Proteomes" id="UP001165064"/>
    </source>
</evidence>
<name>A0ACB5SVW9_AMBMO</name>
<keyword evidence="2" id="KW-1185">Reference proteome</keyword>
<sequence length="228" mass="25955">MIPIDLENYLFKNGFTDGEFSDVKIIAFGNEYKFSSDDNEDSDDKDGSKDKDEDKKDDDDDDEKKSDVYKISTDDSLINKNSFELMLQRLYGSPDEVMENLIPVNMLATGIFFGIDEVMAPAVTFFETNINVDYATSSLKLFEGRDYDKKEDVKRISKALNENVIYSTMDLNEIEKLSNWVHGDQTPYIAPTTLLEAAWESSQVQSIVMESSGELLTRKRITIPGRQD</sequence>
<comment type="caution">
    <text evidence="1">The sequence shown here is derived from an EMBL/GenBank/DDBJ whole genome shotgun (WGS) entry which is preliminary data.</text>
</comment>